<evidence type="ECO:0000313" key="2">
    <source>
        <dbReference type="Proteomes" id="UP001500909"/>
    </source>
</evidence>
<evidence type="ECO:0000313" key="1">
    <source>
        <dbReference type="EMBL" id="GAA0477085.1"/>
    </source>
</evidence>
<gene>
    <name evidence="1" type="ORF">GCM10010361_46960</name>
</gene>
<dbReference type="EMBL" id="BAAABY010000033">
    <property type="protein sequence ID" value="GAA0477085.1"/>
    <property type="molecule type" value="Genomic_DNA"/>
</dbReference>
<sequence>MDDVHLARIDEVGSVLRDILVRRSHRQVRAAVGIRVVHRHRETEVVAGLGHAAHAGSRLRDLADALSAAEHHAYQTCAPGSVHGGERISDGRVTDVVAVEILFRAGRTSRRHCGFRCERHQTTRHPRREQHRKH</sequence>
<dbReference type="Proteomes" id="UP001500909">
    <property type="component" value="Unassembled WGS sequence"/>
</dbReference>
<keyword evidence="2" id="KW-1185">Reference proteome</keyword>
<organism evidence="1 2">
    <name type="scientific">Streptomyces olivaceiscleroticus</name>
    <dbReference type="NCBI Taxonomy" id="68245"/>
    <lineage>
        <taxon>Bacteria</taxon>
        <taxon>Bacillati</taxon>
        <taxon>Actinomycetota</taxon>
        <taxon>Actinomycetes</taxon>
        <taxon>Kitasatosporales</taxon>
        <taxon>Streptomycetaceae</taxon>
        <taxon>Streptomyces</taxon>
    </lineage>
</organism>
<protein>
    <submittedName>
        <fullName evidence="1">Uncharacterized protein</fullName>
    </submittedName>
</protein>
<name>A0ABN1AI37_9ACTN</name>
<comment type="caution">
    <text evidence="1">The sequence shown here is derived from an EMBL/GenBank/DDBJ whole genome shotgun (WGS) entry which is preliminary data.</text>
</comment>
<accession>A0ABN1AI37</accession>
<reference evidence="1 2" key="1">
    <citation type="journal article" date="2019" name="Int. J. Syst. Evol. Microbiol.">
        <title>The Global Catalogue of Microorganisms (GCM) 10K type strain sequencing project: providing services to taxonomists for standard genome sequencing and annotation.</title>
        <authorList>
            <consortium name="The Broad Institute Genomics Platform"/>
            <consortium name="The Broad Institute Genome Sequencing Center for Infectious Disease"/>
            <person name="Wu L."/>
            <person name="Ma J."/>
        </authorList>
    </citation>
    <scope>NUCLEOTIDE SEQUENCE [LARGE SCALE GENOMIC DNA]</scope>
    <source>
        <strain evidence="1 2">JCM 4805</strain>
    </source>
</reference>
<proteinExistence type="predicted"/>